<dbReference type="EMBL" id="CAMAPF010000948">
    <property type="protein sequence ID" value="CAH9127600.1"/>
    <property type="molecule type" value="Genomic_DNA"/>
</dbReference>
<dbReference type="CDD" id="cd03784">
    <property type="entry name" value="GT1_Gtf-like"/>
    <property type="match status" value="1"/>
</dbReference>
<evidence type="ECO:0000256" key="3">
    <source>
        <dbReference type="ARBA" id="ARBA00022679"/>
    </source>
</evidence>
<dbReference type="GO" id="GO:0050404">
    <property type="term" value="F:zeatin O-beta-D-xylosyltransferase activity"/>
    <property type="evidence" value="ECO:0007669"/>
    <property type="project" value="UniProtKB-ARBA"/>
</dbReference>
<evidence type="ECO:0000313" key="7">
    <source>
        <dbReference type="EMBL" id="CAH9127600.1"/>
    </source>
</evidence>
<evidence type="ECO:0000259" key="6">
    <source>
        <dbReference type="Pfam" id="PF26168"/>
    </source>
</evidence>
<dbReference type="GO" id="GO:0009690">
    <property type="term" value="P:cytokinin metabolic process"/>
    <property type="evidence" value="ECO:0007669"/>
    <property type="project" value="UniProtKB-ARBA"/>
</dbReference>
<keyword evidence="3 4" id="KW-0808">Transferase</keyword>
<dbReference type="InterPro" id="IPR058980">
    <property type="entry name" value="Glyco_transf_N"/>
</dbReference>
<comment type="similarity">
    <text evidence="1 4">Belongs to the UDP-glycosyltransferase family.</text>
</comment>
<organism evidence="7 8">
    <name type="scientific">Cuscuta epithymum</name>
    <dbReference type="NCBI Taxonomy" id="186058"/>
    <lineage>
        <taxon>Eukaryota</taxon>
        <taxon>Viridiplantae</taxon>
        <taxon>Streptophyta</taxon>
        <taxon>Embryophyta</taxon>
        <taxon>Tracheophyta</taxon>
        <taxon>Spermatophyta</taxon>
        <taxon>Magnoliopsida</taxon>
        <taxon>eudicotyledons</taxon>
        <taxon>Gunneridae</taxon>
        <taxon>Pentapetalae</taxon>
        <taxon>asterids</taxon>
        <taxon>lamiids</taxon>
        <taxon>Solanales</taxon>
        <taxon>Convolvulaceae</taxon>
        <taxon>Cuscuteae</taxon>
        <taxon>Cuscuta</taxon>
        <taxon>Cuscuta subgen. Cuscuta</taxon>
    </lineage>
</organism>
<gene>
    <name evidence="7" type="ORF">CEPIT_LOCUS28452</name>
</gene>
<feature type="domain" description="Glycosyltransferase N-terminal" evidence="6">
    <location>
        <begin position="16"/>
        <end position="252"/>
    </location>
</feature>
<dbReference type="Pfam" id="PF00201">
    <property type="entry name" value="UDPGT"/>
    <property type="match status" value="1"/>
</dbReference>
<dbReference type="FunFam" id="3.40.50.2000:FF:000238">
    <property type="entry name" value="Glycosyltransferase"/>
    <property type="match status" value="1"/>
</dbReference>
<evidence type="ECO:0000256" key="4">
    <source>
        <dbReference type="RuleBase" id="RU003718"/>
    </source>
</evidence>
<name>A0AAV0EWI9_9ASTE</name>
<proteinExistence type="inferred from homology"/>
<dbReference type="PROSITE" id="PS00375">
    <property type="entry name" value="UDPGT"/>
    <property type="match status" value="1"/>
</dbReference>
<comment type="caution">
    <text evidence="7">The sequence shown here is derived from an EMBL/GenBank/DDBJ whole genome shotgun (WGS) entry which is preliminary data.</text>
</comment>
<keyword evidence="2 4" id="KW-0328">Glycosyltransferase</keyword>
<protein>
    <recommendedName>
        <fullName evidence="5">Glycosyltransferase</fullName>
        <ecNumber evidence="5">2.4.1.-</ecNumber>
    </recommendedName>
</protein>
<dbReference type="Proteomes" id="UP001152523">
    <property type="component" value="Unassembled WGS sequence"/>
</dbReference>
<accession>A0AAV0EWI9</accession>
<evidence type="ECO:0000256" key="5">
    <source>
        <dbReference type="RuleBase" id="RU362057"/>
    </source>
</evidence>
<dbReference type="FunFam" id="3.40.50.2000:FF:000060">
    <property type="entry name" value="Glycosyltransferase"/>
    <property type="match status" value="1"/>
</dbReference>
<dbReference type="PANTHER" id="PTHR48044">
    <property type="entry name" value="GLYCOSYLTRANSFERASE"/>
    <property type="match status" value="1"/>
</dbReference>
<reference evidence="7" key="1">
    <citation type="submission" date="2022-07" db="EMBL/GenBank/DDBJ databases">
        <authorList>
            <person name="Macas J."/>
            <person name="Novak P."/>
            <person name="Neumann P."/>
        </authorList>
    </citation>
    <scope>NUCLEOTIDE SEQUENCE</scope>
</reference>
<keyword evidence="8" id="KW-1185">Reference proteome</keyword>
<dbReference type="PANTHER" id="PTHR48044:SF22">
    <property type="entry name" value="GLYCOSYLTRANSFERASE"/>
    <property type="match status" value="1"/>
</dbReference>
<dbReference type="EC" id="2.4.1.-" evidence="5"/>
<dbReference type="GO" id="GO:0016138">
    <property type="term" value="P:glycoside biosynthetic process"/>
    <property type="evidence" value="ECO:0007669"/>
    <property type="project" value="UniProtKB-ARBA"/>
</dbReference>
<dbReference type="InterPro" id="IPR002213">
    <property type="entry name" value="UDP_glucos_trans"/>
</dbReference>
<dbReference type="Gene3D" id="3.40.50.2000">
    <property type="entry name" value="Glycogen Phosphorylase B"/>
    <property type="match status" value="2"/>
</dbReference>
<dbReference type="AlphaFoldDB" id="A0AAV0EWI9"/>
<dbReference type="Pfam" id="PF26168">
    <property type="entry name" value="Glyco_transf_N"/>
    <property type="match status" value="1"/>
</dbReference>
<evidence type="ECO:0000256" key="1">
    <source>
        <dbReference type="ARBA" id="ARBA00009995"/>
    </source>
</evidence>
<dbReference type="SUPFAM" id="SSF53756">
    <property type="entry name" value="UDP-Glycosyltransferase/glycogen phosphorylase"/>
    <property type="match status" value="1"/>
</dbReference>
<sequence>MAPEIHVLPAGGGGAKVAVVMVPFPAQGHLNQLLQLSRLISSYHIPVHFVGTATHNRQARLRVHGWNPLSADNIHFHEFPDDGAVESPTPSKPASPARAISAFPAHFLESFNRVSFLRNPVRNLLRALAGENTRVIVIHDSLMGSVVQDAAVIPNAESYIFHSVSAFAIFHFIWQKAGKPFAIDDDVIGDLSPVEGCFSPEFEAFISAQYEFLKFNSGRIYNTCRVLEDPFLDLLSREDPGNKKHWALGPFNLVHASTTKRAHKCLMWLDNQPQNSVIFVSFGTSTSFPDDQIREIAAGLEQSRQRFIWVLRDSDKADIFTKENAKIELPKGYEDRVRERGLVVRDWAPQLEVLAHPSTGGFLSHCGWNSCMESISMGVPMAAWPMHSDQPRNTILITRFLKIGIVVKDWARRDQIVLSSTVGEAVKKLMASEEGRRMRARAAEYGCALKKAAGEGGVSRMELDDFVDHVTRI</sequence>
<evidence type="ECO:0000313" key="8">
    <source>
        <dbReference type="Proteomes" id="UP001152523"/>
    </source>
</evidence>
<evidence type="ECO:0000256" key="2">
    <source>
        <dbReference type="ARBA" id="ARBA00022676"/>
    </source>
</evidence>
<dbReference type="InterPro" id="IPR035595">
    <property type="entry name" value="UDP_glycos_trans_CS"/>
</dbReference>